<feature type="transmembrane region" description="Helical" evidence="6">
    <location>
        <begin position="287"/>
        <end position="306"/>
    </location>
</feature>
<feature type="transmembrane region" description="Helical" evidence="6">
    <location>
        <begin position="231"/>
        <end position="253"/>
    </location>
</feature>
<dbReference type="CDD" id="cd01115">
    <property type="entry name" value="SLC13_permease"/>
    <property type="match status" value="1"/>
</dbReference>
<keyword evidence="8" id="KW-1185">Reference proteome</keyword>
<dbReference type="InterPro" id="IPR001898">
    <property type="entry name" value="SLC13A/DASS"/>
</dbReference>
<dbReference type="EMBL" id="JAMFLX010000019">
    <property type="protein sequence ID" value="MCL6271026.1"/>
    <property type="molecule type" value="Genomic_DNA"/>
</dbReference>
<keyword evidence="4 6" id="KW-1133">Transmembrane helix</keyword>
<dbReference type="Proteomes" id="UP001203338">
    <property type="component" value="Unassembled WGS sequence"/>
</dbReference>
<feature type="transmembrane region" description="Helical" evidence="6">
    <location>
        <begin position="473"/>
        <end position="492"/>
    </location>
</feature>
<feature type="transmembrane region" description="Helical" evidence="6">
    <location>
        <begin position="390"/>
        <end position="412"/>
    </location>
</feature>
<comment type="caution">
    <text evidence="7">The sequence shown here is derived from an EMBL/GenBank/DDBJ whole genome shotgun (WGS) entry which is preliminary data.</text>
</comment>
<accession>A0ABT0PIF2</accession>
<comment type="subcellular location">
    <subcellularLocation>
        <location evidence="1">Membrane</location>
        <topology evidence="1">Multi-pass membrane protein</topology>
    </subcellularLocation>
</comment>
<feature type="transmembrane region" description="Helical" evidence="6">
    <location>
        <begin position="355"/>
        <end position="378"/>
    </location>
</feature>
<name>A0ABT0PIF2_9GAMM</name>
<evidence type="ECO:0000256" key="1">
    <source>
        <dbReference type="ARBA" id="ARBA00004141"/>
    </source>
</evidence>
<sequence>MSHTSEQPDTHSTQPEGSGDEKNYLLWAAGFVTGLALLLVPLYFDAPIGMSDMAWRCAGLAMMMAVWWAFEILPIAVTALLPLILAPLLGLGRLDSVAAPYAHPVIYLYLGGFMLGLAMERWGLHRRIAIKVMLLVGTGEQRLVIGFMLATALLSMWVSNTATAVMMLPIGVSVIYMLREEGLGSRGFSAALLLAIAYGSSIGGMATLIGTPPNALMAAFLEEQYDLKIGFAEWMAIALPVSVLMLAMTGWWLSRGGYSLSSGQNDRVQQELQKELQVMGGMSRGEWLVGIVFVLAAAAWLFRPLLSSMLPGIPLSDTMIAVTAGVILFLLPVNIRTLTFVMNWDATKRLPWGVLILFGGGLSLAAMIQGTGLASWIAGQFSVIPMGTELLTVILAVTVIIFLTEITSNAATTAAFLPPLGALAMSLDIPPALLAIPATLAASCAFMLPVATPPNAIVFGSGQISIRQMIRSGMILNLVGIVVIGLLAYWLVGVVLF</sequence>
<feature type="transmembrane region" description="Helical" evidence="6">
    <location>
        <begin position="318"/>
        <end position="335"/>
    </location>
</feature>
<evidence type="ECO:0000256" key="3">
    <source>
        <dbReference type="ARBA" id="ARBA00022692"/>
    </source>
</evidence>
<evidence type="ECO:0000256" key="2">
    <source>
        <dbReference type="ARBA" id="ARBA00022448"/>
    </source>
</evidence>
<dbReference type="Pfam" id="PF00939">
    <property type="entry name" value="Na_sulph_symp"/>
    <property type="match status" value="1"/>
</dbReference>
<dbReference type="InterPro" id="IPR031312">
    <property type="entry name" value="Na/sul_symport_CS"/>
</dbReference>
<feature type="transmembrane region" description="Helical" evidence="6">
    <location>
        <begin position="188"/>
        <end position="210"/>
    </location>
</feature>
<feature type="transmembrane region" description="Helical" evidence="6">
    <location>
        <begin position="432"/>
        <end position="452"/>
    </location>
</feature>
<reference evidence="7 8" key="1">
    <citation type="submission" date="2022-05" db="EMBL/GenBank/DDBJ databases">
        <authorList>
            <person name="Park J.-S."/>
        </authorList>
    </citation>
    <scope>NUCLEOTIDE SEQUENCE [LARGE SCALE GENOMIC DNA]</scope>
    <source>
        <strain evidence="7 8">2012CJ34-2</strain>
    </source>
</reference>
<feature type="transmembrane region" description="Helical" evidence="6">
    <location>
        <begin position="65"/>
        <end position="89"/>
    </location>
</feature>
<organism evidence="7 8">
    <name type="scientific">Parendozoicomonas callyspongiae</name>
    <dbReference type="NCBI Taxonomy" id="2942213"/>
    <lineage>
        <taxon>Bacteria</taxon>
        <taxon>Pseudomonadati</taxon>
        <taxon>Pseudomonadota</taxon>
        <taxon>Gammaproteobacteria</taxon>
        <taxon>Oceanospirillales</taxon>
        <taxon>Endozoicomonadaceae</taxon>
        <taxon>Parendozoicomonas</taxon>
    </lineage>
</organism>
<evidence type="ECO:0000256" key="4">
    <source>
        <dbReference type="ARBA" id="ARBA00022989"/>
    </source>
</evidence>
<dbReference type="PANTHER" id="PTHR10283">
    <property type="entry name" value="SOLUTE CARRIER FAMILY 13 MEMBER"/>
    <property type="match status" value="1"/>
</dbReference>
<feature type="transmembrane region" description="Helical" evidence="6">
    <location>
        <begin position="101"/>
        <end position="122"/>
    </location>
</feature>
<dbReference type="RefSeq" id="WP_249700358.1">
    <property type="nucleotide sequence ID" value="NZ_JAMFLX010000019.1"/>
</dbReference>
<keyword evidence="5 6" id="KW-0472">Membrane</keyword>
<evidence type="ECO:0000313" key="8">
    <source>
        <dbReference type="Proteomes" id="UP001203338"/>
    </source>
</evidence>
<feature type="transmembrane region" description="Helical" evidence="6">
    <location>
        <begin position="143"/>
        <end position="176"/>
    </location>
</feature>
<keyword evidence="3 6" id="KW-0812">Transmembrane</keyword>
<evidence type="ECO:0000256" key="5">
    <source>
        <dbReference type="ARBA" id="ARBA00023136"/>
    </source>
</evidence>
<dbReference type="PROSITE" id="PS01271">
    <property type="entry name" value="NA_SULFATE"/>
    <property type="match status" value="1"/>
</dbReference>
<keyword evidence="2" id="KW-0813">Transport</keyword>
<dbReference type="PANTHER" id="PTHR10283:SF82">
    <property type="entry name" value="SOLUTE CARRIER FAMILY 13 MEMBER 2"/>
    <property type="match status" value="1"/>
</dbReference>
<dbReference type="NCBIfam" id="TIGR00785">
    <property type="entry name" value="dass"/>
    <property type="match status" value="1"/>
</dbReference>
<evidence type="ECO:0000313" key="7">
    <source>
        <dbReference type="EMBL" id="MCL6271026.1"/>
    </source>
</evidence>
<feature type="transmembrane region" description="Helical" evidence="6">
    <location>
        <begin position="24"/>
        <end position="44"/>
    </location>
</feature>
<gene>
    <name evidence="7" type="ORF">M3P05_13930</name>
</gene>
<protein>
    <submittedName>
        <fullName evidence="7">DASS family sodium-coupled anion symporter</fullName>
    </submittedName>
</protein>
<proteinExistence type="predicted"/>
<evidence type="ECO:0000256" key="6">
    <source>
        <dbReference type="SAM" id="Phobius"/>
    </source>
</evidence>